<protein>
    <submittedName>
        <fullName evidence="1">Uncharacterized protein</fullName>
    </submittedName>
</protein>
<organism evidence="1 2">
    <name type="scientific">Melipona bicolor</name>
    <dbReference type="NCBI Taxonomy" id="60889"/>
    <lineage>
        <taxon>Eukaryota</taxon>
        <taxon>Metazoa</taxon>
        <taxon>Ecdysozoa</taxon>
        <taxon>Arthropoda</taxon>
        <taxon>Hexapoda</taxon>
        <taxon>Insecta</taxon>
        <taxon>Pterygota</taxon>
        <taxon>Neoptera</taxon>
        <taxon>Endopterygota</taxon>
        <taxon>Hymenoptera</taxon>
        <taxon>Apocrita</taxon>
        <taxon>Aculeata</taxon>
        <taxon>Apoidea</taxon>
        <taxon>Anthophila</taxon>
        <taxon>Apidae</taxon>
        <taxon>Melipona</taxon>
    </lineage>
</organism>
<dbReference type="AlphaFoldDB" id="A0AA40G5D2"/>
<gene>
    <name evidence="1" type="ORF">K0M31_017701</name>
</gene>
<evidence type="ECO:0000313" key="1">
    <source>
        <dbReference type="EMBL" id="KAK1131416.1"/>
    </source>
</evidence>
<evidence type="ECO:0000313" key="2">
    <source>
        <dbReference type="Proteomes" id="UP001177670"/>
    </source>
</evidence>
<dbReference type="EMBL" id="JAHYIQ010000006">
    <property type="protein sequence ID" value="KAK1131416.1"/>
    <property type="molecule type" value="Genomic_DNA"/>
</dbReference>
<keyword evidence="2" id="KW-1185">Reference proteome</keyword>
<proteinExistence type="predicted"/>
<sequence>DAASIRRWLTIVIDNTEGDTVSPKVKRPSGKFRVAIRPSLYPGYLDWNDRGEKQQSGHDD</sequence>
<reference evidence="1" key="1">
    <citation type="submission" date="2021-10" db="EMBL/GenBank/DDBJ databases">
        <title>Melipona bicolor Genome sequencing and assembly.</title>
        <authorList>
            <person name="Araujo N.S."/>
            <person name="Arias M.C."/>
        </authorList>
    </citation>
    <scope>NUCLEOTIDE SEQUENCE</scope>
    <source>
        <strain evidence="1">USP_2M_L1-L4_2017</strain>
        <tissue evidence="1">Whole body</tissue>
    </source>
</reference>
<accession>A0AA40G5D2</accession>
<comment type="caution">
    <text evidence="1">The sequence shown here is derived from an EMBL/GenBank/DDBJ whole genome shotgun (WGS) entry which is preliminary data.</text>
</comment>
<dbReference type="Proteomes" id="UP001177670">
    <property type="component" value="Unassembled WGS sequence"/>
</dbReference>
<feature type="non-terminal residue" evidence="1">
    <location>
        <position position="1"/>
    </location>
</feature>
<name>A0AA40G5D2_9HYME</name>